<protein>
    <submittedName>
        <fullName evidence="2">Uncharacterized protein</fullName>
    </submittedName>
</protein>
<organism evidence="2 3">
    <name type="scientific">[Clostridium] symbiosum ATCC 14940</name>
    <dbReference type="NCBI Taxonomy" id="411472"/>
    <lineage>
        <taxon>Bacteria</taxon>
        <taxon>Bacillati</taxon>
        <taxon>Bacillota</taxon>
        <taxon>Clostridia</taxon>
        <taxon>Lachnospirales</taxon>
        <taxon>Lachnospiraceae</taxon>
        <taxon>Otoolea</taxon>
    </lineage>
</organism>
<dbReference type="Proteomes" id="UP000016491">
    <property type="component" value="Unassembled WGS sequence"/>
</dbReference>
<dbReference type="AlphaFoldDB" id="A0ABC9U136"/>
<evidence type="ECO:0000256" key="1">
    <source>
        <dbReference type="SAM" id="MobiDB-lite"/>
    </source>
</evidence>
<sequence length="41" mass="4683">MIHSEHFHILRTPSHEEEQPGPAALPVCMINQSLPLTEQTY</sequence>
<proteinExistence type="predicted"/>
<feature type="region of interest" description="Disordered" evidence="1">
    <location>
        <begin position="1"/>
        <end position="22"/>
    </location>
</feature>
<evidence type="ECO:0000313" key="3">
    <source>
        <dbReference type="Proteomes" id="UP000016491"/>
    </source>
</evidence>
<reference evidence="2 3" key="1">
    <citation type="submission" date="2013-07" db="EMBL/GenBank/DDBJ databases">
        <authorList>
            <person name="Weinstock G."/>
            <person name="Sodergren E."/>
            <person name="Wylie T."/>
            <person name="Fulton L."/>
            <person name="Fulton R."/>
            <person name="Fronick C."/>
            <person name="O'Laughlin M."/>
            <person name="Godfrey J."/>
            <person name="Miner T."/>
            <person name="Herter B."/>
            <person name="Appelbaum E."/>
            <person name="Cordes M."/>
            <person name="Lek S."/>
            <person name="Wollam A."/>
            <person name="Pepin K.H."/>
            <person name="Palsikar V.B."/>
            <person name="Mitreva M."/>
            <person name="Wilson R.K."/>
        </authorList>
    </citation>
    <scope>NUCLEOTIDE SEQUENCE [LARGE SCALE GENOMIC DNA]</scope>
    <source>
        <strain evidence="2 3">ATCC 14940</strain>
    </source>
</reference>
<comment type="caution">
    <text evidence="2">The sequence shown here is derived from an EMBL/GenBank/DDBJ whole genome shotgun (WGS) entry which is preliminary data.</text>
</comment>
<gene>
    <name evidence="2" type="ORF">CLOSYM_01251</name>
</gene>
<evidence type="ECO:0000313" key="2">
    <source>
        <dbReference type="EMBL" id="ERI78861.1"/>
    </source>
</evidence>
<dbReference type="EMBL" id="AWSU01000105">
    <property type="protein sequence ID" value="ERI78861.1"/>
    <property type="molecule type" value="Genomic_DNA"/>
</dbReference>
<feature type="compositionally biased region" description="Basic and acidic residues" evidence="1">
    <location>
        <begin position="1"/>
        <end position="18"/>
    </location>
</feature>
<accession>A0ABC9U136</accession>
<name>A0ABC9U136_CLOSY</name>